<dbReference type="PANTHER" id="PTHR35201">
    <property type="entry name" value="TERPENE SYNTHASE"/>
    <property type="match status" value="1"/>
</dbReference>
<protein>
    <recommendedName>
        <fullName evidence="2">Terpene synthase</fullName>
        <ecNumber evidence="2">4.2.3.-</ecNumber>
    </recommendedName>
</protein>
<keyword evidence="2" id="KW-0479">Metal-binding</keyword>
<evidence type="ECO:0000313" key="3">
    <source>
        <dbReference type="EMBL" id="SDM46415.1"/>
    </source>
</evidence>
<dbReference type="Gene3D" id="1.10.600.10">
    <property type="entry name" value="Farnesyl Diphosphate Synthase"/>
    <property type="match status" value="1"/>
</dbReference>
<keyword evidence="1 2" id="KW-0456">Lyase</keyword>
<dbReference type="RefSeq" id="WP_030432932.1">
    <property type="nucleotide sequence ID" value="NZ_JOEF01000034.1"/>
</dbReference>
<dbReference type="OrthoDB" id="2989600at2"/>
<evidence type="ECO:0000313" key="4">
    <source>
        <dbReference type="Proteomes" id="UP000183376"/>
    </source>
</evidence>
<comment type="similarity">
    <text evidence="2">Belongs to the terpene synthase family.</text>
</comment>
<dbReference type="SFLD" id="SFLDG01020">
    <property type="entry name" value="Terpene_Cyclase_Like_2"/>
    <property type="match status" value="1"/>
</dbReference>
<dbReference type="EMBL" id="LT629701">
    <property type="protein sequence ID" value="SDM46415.1"/>
    <property type="molecule type" value="Genomic_DNA"/>
</dbReference>
<dbReference type="STRING" id="211114.SAMN04489726_1752"/>
<proteinExistence type="inferred from homology"/>
<dbReference type="SUPFAM" id="SSF48576">
    <property type="entry name" value="Terpenoid synthases"/>
    <property type="match status" value="1"/>
</dbReference>
<dbReference type="eggNOG" id="COG0664">
    <property type="taxonomic scope" value="Bacteria"/>
</dbReference>
<comment type="cofactor">
    <cofactor evidence="2">
        <name>Mg(2+)</name>
        <dbReference type="ChEBI" id="CHEBI:18420"/>
    </cofactor>
</comment>
<gene>
    <name evidence="3" type="ORF">SAMN04489726_1752</name>
</gene>
<keyword evidence="2" id="KW-0460">Magnesium</keyword>
<dbReference type="InterPro" id="IPR034686">
    <property type="entry name" value="Terpene_cyclase-like_2"/>
</dbReference>
<keyword evidence="4" id="KW-1185">Reference proteome</keyword>
<dbReference type="GO" id="GO:0046872">
    <property type="term" value="F:metal ion binding"/>
    <property type="evidence" value="ECO:0007669"/>
    <property type="project" value="UniProtKB-KW"/>
</dbReference>
<dbReference type="SFLD" id="SFLDS00005">
    <property type="entry name" value="Isoprenoid_Synthase_Type_I"/>
    <property type="match status" value="1"/>
</dbReference>
<sequence>MLDLPPVYCPIDGARHPEVSSVQRRAVEWLDSAEFCRDPAARATAIASSSADFFARFAPHAPAENLLTAVLWVYWGFAFDDACCDEGELSADPAAFAALAGRVQRALEAPHAPADPFAAAVEDIGSRFRATGSAVQVRRFVDAHRAWLFGVLWQMGNRARSHMPDLDSYLAMRLHSAGGEPTFAMLELANGLDDIPEHEMSSPRVRALTEMAIAVAALDNDRASFAEEAGRGQTDQNIFTVLGHQEECAPQKVVELAVSLRDRILDRFLQVREDAARTAGEPLRRYLADLGHGIRGNIEWGAHVARYHNAAPLTWAEKPLVNPWTVIPPSIAWWWEL</sequence>
<name>A0A1G9TH01_ALLAB</name>
<dbReference type="GO" id="GO:0010333">
    <property type="term" value="F:terpene synthase activity"/>
    <property type="evidence" value="ECO:0007669"/>
    <property type="project" value="InterPro"/>
</dbReference>
<dbReference type="AlphaFoldDB" id="A0A1G9TH01"/>
<dbReference type="InterPro" id="IPR008949">
    <property type="entry name" value="Isoprenoid_synthase_dom_sf"/>
</dbReference>
<accession>A0A1G9TH01</accession>
<dbReference type="BRENDA" id="4.2.3.158">
    <property type="organism ID" value="15069"/>
</dbReference>
<dbReference type="EC" id="4.2.3.-" evidence="2"/>
<dbReference type="Proteomes" id="UP000183376">
    <property type="component" value="Chromosome I"/>
</dbReference>
<organism evidence="3 4">
    <name type="scientific">Allokutzneria albata</name>
    <name type="common">Kibdelosporangium albatum</name>
    <dbReference type="NCBI Taxonomy" id="211114"/>
    <lineage>
        <taxon>Bacteria</taxon>
        <taxon>Bacillati</taxon>
        <taxon>Actinomycetota</taxon>
        <taxon>Actinomycetes</taxon>
        <taxon>Pseudonocardiales</taxon>
        <taxon>Pseudonocardiaceae</taxon>
        <taxon>Allokutzneria</taxon>
    </lineage>
</organism>
<dbReference type="Pfam" id="PF19086">
    <property type="entry name" value="Terpene_syn_C_2"/>
    <property type="match status" value="1"/>
</dbReference>
<evidence type="ECO:0000256" key="2">
    <source>
        <dbReference type="RuleBase" id="RU366034"/>
    </source>
</evidence>
<evidence type="ECO:0000256" key="1">
    <source>
        <dbReference type="ARBA" id="ARBA00023239"/>
    </source>
</evidence>
<reference evidence="3 4" key="1">
    <citation type="submission" date="2016-10" db="EMBL/GenBank/DDBJ databases">
        <authorList>
            <person name="de Groot N.N."/>
        </authorList>
    </citation>
    <scope>NUCLEOTIDE SEQUENCE [LARGE SCALE GENOMIC DNA]</scope>
    <source>
        <strain evidence="3 4">DSM 44149</strain>
    </source>
</reference>
<dbReference type="PANTHER" id="PTHR35201:SF4">
    <property type="entry name" value="BETA-PINACENE SYNTHASE-RELATED"/>
    <property type="match status" value="1"/>
</dbReference>